<evidence type="ECO:0000256" key="1">
    <source>
        <dbReference type="SAM" id="MobiDB-lite"/>
    </source>
</evidence>
<comment type="caution">
    <text evidence="2">The sequence shown here is derived from an EMBL/GenBank/DDBJ whole genome shotgun (WGS) entry which is preliminary data.</text>
</comment>
<proteinExistence type="predicted"/>
<keyword evidence="3" id="KW-1185">Reference proteome</keyword>
<dbReference type="Proteomes" id="UP001189429">
    <property type="component" value="Unassembled WGS sequence"/>
</dbReference>
<feature type="region of interest" description="Disordered" evidence="1">
    <location>
        <begin position="172"/>
        <end position="205"/>
    </location>
</feature>
<dbReference type="EMBL" id="CAUYUJ010017098">
    <property type="protein sequence ID" value="CAK0871708.1"/>
    <property type="molecule type" value="Genomic_DNA"/>
</dbReference>
<sequence length="205" mass="23557">MCRRARKSEVSEGLPLVPDSEGELPRWVTLCEERGRKFRCFYGHPLVPSFPAEYSGCYKCHSFIRGRKTLMLWCQVCKYWGICADCARRPRLPALRDDPLFFGRDHPCLLRLPPRGEEQRDGHFQVWRVICPGGNYEFLVANEAQPVADWLSRHRVRAFVLRYRLLPRYDVDRSLEDPTSPPPSRRCGSPSRGPSPPSASQPAAT</sequence>
<protein>
    <submittedName>
        <fullName evidence="2">Uncharacterized protein</fullName>
    </submittedName>
</protein>
<evidence type="ECO:0000313" key="3">
    <source>
        <dbReference type="Proteomes" id="UP001189429"/>
    </source>
</evidence>
<name>A0ABN9VFX1_9DINO</name>
<organism evidence="2 3">
    <name type="scientific">Prorocentrum cordatum</name>
    <dbReference type="NCBI Taxonomy" id="2364126"/>
    <lineage>
        <taxon>Eukaryota</taxon>
        <taxon>Sar</taxon>
        <taxon>Alveolata</taxon>
        <taxon>Dinophyceae</taxon>
        <taxon>Prorocentrales</taxon>
        <taxon>Prorocentraceae</taxon>
        <taxon>Prorocentrum</taxon>
    </lineage>
</organism>
<accession>A0ABN9VFX1</accession>
<gene>
    <name evidence="2" type="ORF">PCOR1329_LOCUS57451</name>
</gene>
<reference evidence="2" key="1">
    <citation type="submission" date="2023-10" db="EMBL/GenBank/DDBJ databases">
        <authorList>
            <person name="Chen Y."/>
            <person name="Shah S."/>
            <person name="Dougan E. K."/>
            <person name="Thang M."/>
            <person name="Chan C."/>
        </authorList>
    </citation>
    <scope>NUCLEOTIDE SEQUENCE [LARGE SCALE GENOMIC DNA]</scope>
</reference>
<evidence type="ECO:0000313" key="2">
    <source>
        <dbReference type="EMBL" id="CAK0871708.1"/>
    </source>
</evidence>